<keyword evidence="2" id="KW-1185">Reference proteome</keyword>
<protein>
    <recommendedName>
        <fullName evidence="3">Tetratricopeptide repeat protein</fullName>
    </recommendedName>
</protein>
<dbReference type="EMBL" id="AAEW02000008">
    <property type="protein sequence ID" value="EAT15799.1"/>
    <property type="molecule type" value="Genomic_DNA"/>
</dbReference>
<dbReference type="Gene3D" id="1.25.40.10">
    <property type="entry name" value="Tetratricopeptide repeat domain"/>
    <property type="match status" value="2"/>
</dbReference>
<evidence type="ECO:0000313" key="1">
    <source>
        <dbReference type="EMBL" id="EAT15799.1"/>
    </source>
</evidence>
<evidence type="ECO:0000313" key="2">
    <source>
        <dbReference type="Proteomes" id="UP000005695"/>
    </source>
</evidence>
<gene>
    <name evidence="1" type="ORF">Dace_2499</name>
</gene>
<evidence type="ECO:0008006" key="3">
    <source>
        <dbReference type="Google" id="ProtNLM"/>
    </source>
</evidence>
<accession>Q1JZU3</accession>
<dbReference type="InterPro" id="IPR011990">
    <property type="entry name" value="TPR-like_helical_dom_sf"/>
</dbReference>
<reference evidence="1" key="2">
    <citation type="submission" date="2006-05" db="EMBL/GenBank/DDBJ databases">
        <title>Sequencing of the draft genome and assembly of Desulfuromonas acetoxidans DSM 684.</title>
        <authorList>
            <consortium name="US DOE Joint Genome Institute (JGI-PGF)"/>
            <person name="Copeland A."/>
            <person name="Lucas S."/>
            <person name="Lapidus A."/>
            <person name="Barry K."/>
            <person name="Detter J.C."/>
            <person name="Glavina del Rio T."/>
            <person name="Hammon N."/>
            <person name="Israni S."/>
            <person name="Dalin E."/>
            <person name="Tice H."/>
            <person name="Bruce D."/>
            <person name="Pitluck S."/>
            <person name="Richardson P."/>
        </authorList>
    </citation>
    <scope>NUCLEOTIDE SEQUENCE [LARGE SCALE GENOMIC DNA]</scope>
    <source>
        <strain evidence="1">DSM 684</strain>
    </source>
</reference>
<proteinExistence type="predicted"/>
<sequence length="786" mass="89271">MAGSVSSFAAPQRFVLQKIDKQDEVNVTRLTLKFNKVPEIKVNTSGQKLEIELKSTLPGSEMVYPTEDERLVRTLIGQAKDKLMVSFLMRRPPYFVNTSKELRTGLVMIDVHWRDAQNAMRPAIARKLPGQVSQLGGVGRRGINSEYRGDWLRFFDDYELPVTIPAQIHYTTPPFPALALLGPVDDVLPVEVEELAAADEWDAAIAALRNIGFESTTGLERVRFLLLMSELALRGGNYKLAEKRVAAAQAALPEDDAVLTEYARLLHMYIAARQFADPYQLMAALELDAQRQEEAQFSVYSELLHAEVALATNDMRSAQIVLDAQMKQGKAGLESRYQQRQADVWFDQGDYAAAVERYQSLANQLADFPSSLANFAMSLYRQKDYDGAIVQLKRFLEGVDDPESRDMARYLLAMSMIHRGDKDAGYDLLHQIIPGTQGALLAKAKIADLSMVVDDFHSRRRARNDYAELAGLMVDRDRRAEMQFKQALGSYLLGQRLEAVDELRYLLRSDRMTNLAGHAQALLADILPDLIRGMIEDKKYFSALVLVEQNRDLLVASQRDFDFLIGLGEVFSQLELSDRAVRLYLYLLDHAAEEQQTRQVYIPLLEALMQQQAYDRVIDYANRYAQKYPQGSQWPKIFQLKLEAMLALGQEDAVFSALKQKDRPKTEALDKLLAHLAWKRGDIDLVMNTLVGLIGNDLSQEDPADLLVLAEAYRDKKNNAQALKLFRYLQQGDYRDQAVYREAQILLRQGQRQDGLKLLRQLVEEAQSSEWRSLAEETLAIERFDR</sequence>
<comment type="caution">
    <text evidence="1">The sequence shown here is derived from an EMBL/GenBank/DDBJ whole genome shotgun (WGS) entry which is preliminary data.</text>
</comment>
<name>Q1JZU3_DESA6</name>
<dbReference type="Proteomes" id="UP000005695">
    <property type="component" value="Unassembled WGS sequence"/>
</dbReference>
<dbReference type="SUPFAM" id="SSF48452">
    <property type="entry name" value="TPR-like"/>
    <property type="match status" value="1"/>
</dbReference>
<reference evidence="1" key="1">
    <citation type="submission" date="2006-05" db="EMBL/GenBank/DDBJ databases">
        <title>Annotation of the draft genome assembly of Desulfuromonas acetoxidans DSM 684.</title>
        <authorList>
            <consortium name="US DOE Joint Genome Institute (JGI-ORNL)"/>
            <person name="Larimer F."/>
            <person name="Land M."/>
            <person name="Hauser L."/>
        </authorList>
    </citation>
    <scope>NUCLEOTIDE SEQUENCE [LARGE SCALE GENOMIC DNA]</scope>
    <source>
        <strain evidence="1">DSM 684</strain>
    </source>
</reference>
<organism evidence="1 2">
    <name type="scientific">Desulfuromonas acetoxidans (strain DSM 684 / 11070)</name>
    <dbReference type="NCBI Taxonomy" id="281689"/>
    <lineage>
        <taxon>Bacteria</taxon>
        <taxon>Pseudomonadati</taxon>
        <taxon>Thermodesulfobacteriota</taxon>
        <taxon>Desulfuromonadia</taxon>
        <taxon>Desulfuromonadales</taxon>
        <taxon>Desulfuromonadaceae</taxon>
        <taxon>Desulfuromonas</taxon>
    </lineage>
</organism>
<dbReference type="AlphaFoldDB" id="Q1JZU3"/>